<proteinExistence type="predicted"/>
<dbReference type="EMBL" id="LSNG01000031">
    <property type="protein sequence ID" value="KXN75984.1"/>
    <property type="molecule type" value="Genomic_DNA"/>
</dbReference>
<dbReference type="Proteomes" id="UP000070346">
    <property type="component" value="Unassembled WGS sequence"/>
</dbReference>
<protein>
    <recommendedName>
        <fullName evidence="3">DUF2321 domain-containing protein</fullName>
    </recommendedName>
</protein>
<reference evidence="1 2" key="1">
    <citation type="submission" date="2016-02" db="EMBL/GenBank/DDBJ databases">
        <title>Complete Genome Sequences of Lactobacillus johnsonii Strain W1.</title>
        <authorList>
            <person name="Sun Y."/>
            <person name="Wu X."/>
        </authorList>
    </citation>
    <scope>NUCLEOTIDE SEQUENCE [LARGE SCALE GENOMIC DNA]</scope>
    <source>
        <strain evidence="1 2">W1</strain>
    </source>
</reference>
<gene>
    <name evidence="1" type="ORF">AYJ53_08150</name>
</gene>
<dbReference type="RefSeq" id="WP_011162208.1">
    <property type="nucleotide sequence ID" value="NZ_LSNG01000031.1"/>
</dbReference>
<evidence type="ECO:0000313" key="2">
    <source>
        <dbReference type="Proteomes" id="UP000070346"/>
    </source>
</evidence>
<dbReference type="OrthoDB" id="2328009at2"/>
<comment type="caution">
    <text evidence="1">The sequence shown here is derived from an EMBL/GenBank/DDBJ whole genome shotgun (WGS) entry which is preliminary data.</text>
</comment>
<sequence length="158" mass="17588">MATQYKQSICLNGHQITDEFSPNETVTGYCEQCGAKLIDSCPHCKYPIEGFYYPDGVVYLRSPNDKLPVPKYCKKCGTPYPWTKDSLDALNEVIQLSNLSIQDKESLQASTPDLLVDTPRTKVAVLKWKTIGKSILNLAHDIIVEVASESITKAIYGN</sequence>
<accession>A0A9X0J6K9</accession>
<evidence type="ECO:0008006" key="3">
    <source>
        <dbReference type="Google" id="ProtNLM"/>
    </source>
</evidence>
<evidence type="ECO:0000313" key="1">
    <source>
        <dbReference type="EMBL" id="KXN75984.1"/>
    </source>
</evidence>
<dbReference type="InterPro" id="IPR016891">
    <property type="entry name" value="DUF2321"/>
</dbReference>
<organism evidence="1 2">
    <name type="scientific">Lactobacillus johnsonii</name>
    <dbReference type="NCBI Taxonomy" id="33959"/>
    <lineage>
        <taxon>Bacteria</taxon>
        <taxon>Bacillati</taxon>
        <taxon>Bacillota</taxon>
        <taxon>Bacilli</taxon>
        <taxon>Lactobacillales</taxon>
        <taxon>Lactobacillaceae</taxon>
        <taxon>Lactobacillus</taxon>
    </lineage>
</organism>
<name>A0A9X0J6K9_LACJH</name>
<dbReference type="PIRSF" id="PIRSF028570">
    <property type="entry name" value="UCP028570"/>
    <property type="match status" value="1"/>
</dbReference>
<dbReference type="AlphaFoldDB" id="A0A9X0J6K9"/>
<dbReference type="Pfam" id="PF10083">
    <property type="entry name" value="DUF2321"/>
    <property type="match status" value="1"/>
</dbReference>